<dbReference type="Pfam" id="PF00805">
    <property type="entry name" value="Pentapeptide"/>
    <property type="match status" value="1"/>
</dbReference>
<organism evidence="1 2">
    <name type="scientific">Paenibacillus agaridevorans</name>
    <dbReference type="NCBI Taxonomy" id="171404"/>
    <lineage>
        <taxon>Bacteria</taxon>
        <taxon>Bacillati</taxon>
        <taxon>Bacillota</taxon>
        <taxon>Bacilli</taxon>
        <taxon>Bacillales</taxon>
        <taxon>Paenibacillaceae</taxon>
        <taxon>Paenibacillus</taxon>
    </lineage>
</organism>
<protein>
    <submittedName>
        <fullName evidence="1">Oxetanocin A resistance protein</fullName>
    </submittedName>
</protein>
<dbReference type="PANTHER" id="PTHR14136">
    <property type="entry name" value="BTB_POZ DOMAIN-CONTAINING PROTEIN KCTD9"/>
    <property type="match status" value="1"/>
</dbReference>
<dbReference type="RefSeq" id="WP_108995867.1">
    <property type="nucleotide sequence ID" value="NZ_BDQX01000423.1"/>
</dbReference>
<evidence type="ECO:0000313" key="1">
    <source>
        <dbReference type="EMBL" id="GBG11601.1"/>
    </source>
</evidence>
<dbReference type="SUPFAM" id="SSF141571">
    <property type="entry name" value="Pentapeptide repeat-like"/>
    <property type="match status" value="1"/>
</dbReference>
<gene>
    <name evidence="1" type="ORF">PAT3040_06431</name>
</gene>
<evidence type="ECO:0000313" key="2">
    <source>
        <dbReference type="Proteomes" id="UP000245202"/>
    </source>
</evidence>
<sequence>MDTNIGAKASPPDRELRARCESCFGLCCTALPFEASSDFAATKAAGTPCRHLQVDYRCGVHDRLRDIGYRGCTVFDCFGAGQRVSQETFGGASWRDEPKLAGNMFEAFHAIRLLHELLWYLGDLLARQETAGIHEKLRQYVAATDALASLPAEKLRQQDIAAHRMDVNLALIQGSELVRDGLVRGGKTALPKYKGKPIGPRIDLMGANLRGMDLRGSNLRGAYLIAADLSGGDLRSADMIGVDLRDTNLCGANLSDSLFLTPFQINAAKGDRDTLLPPALERPSHWG</sequence>
<keyword evidence="2" id="KW-1185">Reference proteome</keyword>
<dbReference type="InterPro" id="IPR001646">
    <property type="entry name" value="5peptide_repeat"/>
</dbReference>
<proteinExistence type="predicted"/>
<dbReference type="PANTHER" id="PTHR14136:SF17">
    <property type="entry name" value="BTB_POZ DOMAIN-CONTAINING PROTEIN KCTD9"/>
    <property type="match status" value="1"/>
</dbReference>
<name>A0A2R5F5H5_9BACL</name>
<dbReference type="InterPro" id="IPR051082">
    <property type="entry name" value="Pentapeptide-BTB/POZ_domain"/>
</dbReference>
<dbReference type="AlphaFoldDB" id="A0A2R5F5H5"/>
<reference evidence="1 2" key="1">
    <citation type="submission" date="2017-08" db="EMBL/GenBank/DDBJ databases">
        <title>Substantial Increase in Enzyme Production by Combined Drug-Resistance Mutations in Paenibacillus agaridevorans.</title>
        <authorList>
            <person name="Tanaka Y."/>
            <person name="Funane K."/>
            <person name="Hosaka T."/>
            <person name="Shiwa Y."/>
            <person name="Fujita N."/>
            <person name="Miyazaki T."/>
            <person name="Yoshikawa H."/>
            <person name="Murakami K."/>
            <person name="Kasahara K."/>
            <person name="Inaoka T."/>
            <person name="Hiraga Y."/>
            <person name="Ochi K."/>
        </authorList>
    </citation>
    <scope>NUCLEOTIDE SEQUENCE [LARGE SCALE GENOMIC DNA]</scope>
    <source>
        <strain evidence="1 2">T-3040</strain>
    </source>
</reference>
<dbReference type="Gene3D" id="2.160.20.80">
    <property type="entry name" value="E3 ubiquitin-protein ligase SopA"/>
    <property type="match status" value="1"/>
</dbReference>
<dbReference type="EMBL" id="BDQX01000423">
    <property type="protein sequence ID" value="GBG11601.1"/>
    <property type="molecule type" value="Genomic_DNA"/>
</dbReference>
<accession>A0A2R5F5H5</accession>
<dbReference type="Proteomes" id="UP000245202">
    <property type="component" value="Unassembled WGS sequence"/>
</dbReference>
<comment type="caution">
    <text evidence="1">The sequence shown here is derived from an EMBL/GenBank/DDBJ whole genome shotgun (WGS) entry which is preliminary data.</text>
</comment>